<organism evidence="6 7">
    <name type="scientific">Streptomyces alfalfae</name>
    <dbReference type="NCBI Taxonomy" id="1642299"/>
    <lineage>
        <taxon>Bacteria</taxon>
        <taxon>Bacillati</taxon>
        <taxon>Actinomycetota</taxon>
        <taxon>Actinomycetes</taxon>
        <taxon>Kitasatosporales</taxon>
        <taxon>Streptomycetaceae</taxon>
        <taxon>Streptomyces</taxon>
    </lineage>
</organism>
<gene>
    <name evidence="6" type="ORF">I8755_31305</name>
</gene>
<dbReference type="PANTHER" id="PTHR23420">
    <property type="entry name" value="ADENOSYLHOMOCYSTEINASE"/>
    <property type="match status" value="1"/>
</dbReference>
<dbReference type="GO" id="GO:0004013">
    <property type="term" value="F:adenosylhomocysteinase activity"/>
    <property type="evidence" value="ECO:0007669"/>
    <property type="project" value="TreeGrafter"/>
</dbReference>
<protein>
    <submittedName>
        <fullName evidence="6">Adenosylhomocysteinase</fullName>
        <ecNumber evidence="6">3.3.1.1</ecNumber>
    </submittedName>
</protein>
<comment type="similarity">
    <text evidence="2">Belongs to the adenosylhomocysteinase family.</text>
</comment>
<evidence type="ECO:0000256" key="3">
    <source>
        <dbReference type="ARBA" id="ARBA00022563"/>
    </source>
</evidence>
<evidence type="ECO:0000313" key="7">
    <source>
        <dbReference type="Proteomes" id="UP000596130"/>
    </source>
</evidence>
<dbReference type="EC" id="3.3.1.1" evidence="6"/>
<dbReference type="InterPro" id="IPR015878">
    <property type="entry name" value="Ado_hCys_hydrolase_NAD-bd"/>
</dbReference>
<dbReference type="InterPro" id="IPR020082">
    <property type="entry name" value="S-Ado-L-homoCys_hydrolase_CS"/>
</dbReference>
<dbReference type="InterPro" id="IPR036291">
    <property type="entry name" value="NAD(P)-bd_dom_sf"/>
</dbReference>
<evidence type="ECO:0000256" key="1">
    <source>
        <dbReference type="ARBA" id="ARBA00001911"/>
    </source>
</evidence>
<dbReference type="SMART" id="SM00997">
    <property type="entry name" value="AdoHcyase_NAD"/>
    <property type="match status" value="1"/>
</dbReference>
<keyword evidence="4" id="KW-0520">NAD</keyword>
<dbReference type="RefSeq" id="WP_198504142.1">
    <property type="nucleotide sequence ID" value="NZ_CP065959.1"/>
</dbReference>
<proteinExistence type="inferred from homology"/>
<dbReference type="SMART" id="SM00996">
    <property type="entry name" value="AdoHcyase"/>
    <property type="match status" value="1"/>
</dbReference>
<dbReference type="Gene3D" id="3.40.50.1480">
    <property type="entry name" value="Adenosylhomocysteinase-like"/>
    <property type="match status" value="1"/>
</dbReference>
<dbReference type="SUPFAM" id="SSF52283">
    <property type="entry name" value="Formate/glycerate dehydrogenase catalytic domain-like"/>
    <property type="match status" value="1"/>
</dbReference>
<dbReference type="GO" id="GO:0005829">
    <property type="term" value="C:cytosol"/>
    <property type="evidence" value="ECO:0007669"/>
    <property type="project" value="TreeGrafter"/>
</dbReference>
<evidence type="ECO:0000256" key="4">
    <source>
        <dbReference type="ARBA" id="ARBA00023027"/>
    </source>
</evidence>
<dbReference type="Proteomes" id="UP000596130">
    <property type="component" value="Chromosome"/>
</dbReference>
<reference evidence="6 7" key="1">
    <citation type="submission" date="2020-12" db="EMBL/GenBank/DDBJ databases">
        <title>Identification and biosynthesis of polyene macrolides produced by Streptomyces alfalfae Men-myco-93-63.</title>
        <authorList>
            <person name="Liu D."/>
            <person name="Li Y."/>
            <person name="Liu L."/>
            <person name="Han X."/>
            <person name="Shen F."/>
        </authorList>
    </citation>
    <scope>NUCLEOTIDE SEQUENCE [LARGE SCALE GENOMIC DNA]</scope>
    <source>
        <strain evidence="6 7">Men-myco-93-63</strain>
    </source>
</reference>
<dbReference type="PROSITE" id="PS00739">
    <property type="entry name" value="ADOHCYASE_2"/>
    <property type="match status" value="1"/>
</dbReference>
<dbReference type="Gene3D" id="3.40.50.720">
    <property type="entry name" value="NAD(P)-binding Rossmann-like Domain"/>
    <property type="match status" value="1"/>
</dbReference>
<dbReference type="GO" id="GO:0006730">
    <property type="term" value="P:one-carbon metabolic process"/>
    <property type="evidence" value="ECO:0007669"/>
    <property type="project" value="UniProtKB-KW"/>
</dbReference>
<dbReference type="EMBL" id="CP065959">
    <property type="protein sequence ID" value="QQC92383.1"/>
    <property type="molecule type" value="Genomic_DNA"/>
</dbReference>
<feature type="domain" description="S-adenosyl-L-homocysteine hydrolase NAD binding" evidence="5">
    <location>
        <begin position="178"/>
        <end position="339"/>
    </location>
</feature>
<comment type="cofactor">
    <cofactor evidence="1">
        <name>NAD(+)</name>
        <dbReference type="ChEBI" id="CHEBI:57540"/>
    </cofactor>
</comment>
<evidence type="ECO:0000313" key="6">
    <source>
        <dbReference type="EMBL" id="QQC92383.1"/>
    </source>
</evidence>
<name>A0A7T4PLN4_9ACTN</name>
<dbReference type="InterPro" id="IPR000043">
    <property type="entry name" value="Adenosylhomocysteinase-like"/>
</dbReference>
<keyword evidence="3" id="KW-0554">One-carbon metabolism</keyword>
<dbReference type="GO" id="GO:0033353">
    <property type="term" value="P:S-adenosylmethionine cycle"/>
    <property type="evidence" value="ECO:0007669"/>
    <property type="project" value="TreeGrafter"/>
</dbReference>
<accession>A0A7T4PLN4</accession>
<keyword evidence="6" id="KW-0378">Hydrolase</keyword>
<dbReference type="NCBIfam" id="NF004005">
    <property type="entry name" value="PRK05476.2-3"/>
    <property type="match status" value="1"/>
</dbReference>
<sequence length="422" mass="45946">MGSSSPPPGKLVAAWMRMPLMSREQEECARERFLAGWRVALTTHMIATSVGLPLALRDAGASVVACASSPASTDDDIVDWLNLQPHIRAFGTSSSTEEEGERNRLEALDTRPHLIVDEADILLGLLYNTRPEHIPVVRGASVRTLTGVQRMRSMADRGRLRFPTMAVDNSPIKQIFDNEVGTGQSTVDALMRTANFSFPGSCVVVAGYGLCGRGVAARARGLGADVVVTEVDPLRALQAHMAGYRVMPMAEASLRGDAFITATGTVRVIRRDDIHRMKDGVFLLNAGHSSQEIDTEALEKNAESGTELVPHVTAYRMSDQKLRYLLAGGSPLNTSAGAGHPPELMDISFAAQMAGIRYLVRNQGGLEAAVHDLPMDAQKELARRKLELSDVRIDDSTAEQRRYTQQLSGESDEVFDLTRRIP</sequence>
<dbReference type="Pfam" id="PF00670">
    <property type="entry name" value="AdoHcyase_NAD"/>
    <property type="match status" value="1"/>
</dbReference>
<evidence type="ECO:0000259" key="5">
    <source>
        <dbReference type="SMART" id="SM00997"/>
    </source>
</evidence>
<dbReference type="SUPFAM" id="SSF51735">
    <property type="entry name" value="NAD(P)-binding Rossmann-fold domains"/>
    <property type="match status" value="1"/>
</dbReference>
<dbReference type="Pfam" id="PF05221">
    <property type="entry name" value="AdoHcyase"/>
    <property type="match status" value="1"/>
</dbReference>
<dbReference type="InterPro" id="IPR042172">
    <property type="entry name" value="Adenosylhomocyst_ase-like_sf"/>
</dbReference>
<dbReference type="PANTHER" id="PTHR23420:SF0">
    <property type="entry name" value="ADENOSYLHOMOCYSTEINASE"/>
    <property type="match status" value="1"/>
</dbReference>
<dbReference type="AlphaFoldDB" id="A0A7T4PLN4"/>
<evidence type="ECO:0000256" key="2">
    <source>
        <dbReference type="ARBA" id="ARBA00007122"/>
    </source>
</evidence>